<organism evidence="1 2">
    <name type="scientific">Gemmata massiliana</name>
    <dbReference type="NCBI Taxonomy" id="1210884"/>
    <lineage>
        <taxon>Bacteria</taxon>
        <taxon>Pseudomonadati</taxon>
        <taxon>Planctomycetota</taxon>
        <taxon>Planctomycetia</taxon>
        <taxon>Gemmatales</taxon>
        <taxon>Gemmataceae</taxon>
        <taxon>Gemmata</taxon>
    </lineage>
</organism>
<dbReference type="EMBL" id="LR593886">
    <property type="protein sequence ID" value="VTR99931.1"/>
    <property type="molecule type" value="Genomic_DNA"/>
</dbReference>
<dbReference type="Proteomes" id="UP000464178">
    <property type="component" value="Chromosome"/>
</dbReference>
<sequence>MIAQWLAEPALEVWEAVEGNWPHRGLPYLEELTTGRVVLFAEGQAPYDDFGVCVLEVEPAEGEPFFARASETQPPEVE</sequence>
<protein>
    <submittedName>
        <fullName evidence="1">Uncharacterized protein</fullName>
    </submittedName>
</protein>
<accession>A0A6P2DIB4</accession>
<dbReference type="KEGG" id="gms:SOIL9_83530"/>
<dbReference type="AlphaFoldDB" id="A0A6P2DIB4"/>
<keyword evidence="2" id="KW-1185">Reference proteome</keyword>
<name>A0A6P2DIB4_9BACT</name>
<evidence type="ECO:0000313" key="1">
    <source>
        <dbReference type="EMBL" id="VTR99931.1"/>
    </source>
</evidence>
<evidence type="ECO:0000313" key="2">
    <source>
        <dbReference type="Proteomes" id="UP000464178"/>
    </source>
</evidence>
<reference evidence="1 2" key="1">
    <citation type="submission" date="2019-05" db="EMBL/GenBank/DDBJ databases">
        <authorList>
            <consortium name="Science for Life Laboratories"/>
        </authorList>
    </citation>
    <scope>NUCLEOTIDE SEQUENCE [LARGE SCALE GENOMIC DNA]</scope>
    <source>
        <strain evidence="1">Soil9</strain>
    </source>
</reference>
<dbReference type="RefSeq" id="WP_162672020.1">
    <property type="nucleotide sequence ID" value="NZ_LR593886.1"/>
</dbReference>
<proteinExistence type="predicted"/>
<gene>
    <name evidence="1" type="ORF">SOIL9_83530</name>
</gene>